<dbReference type="OrthoDB" id="1722149at2759"/>
<name>A0A9J5ZZJ1_SOLCO</name>
<evidence type="ECO:0000313" key="3">
    <source>
        <dbReference type="Proteomes" id="UP000824120"/>
    </source>
</evidence>
<accession>A0A9J5ZZJ1</accession>
<organism evidence="2 3">
    <name type="scientific">Solanum commersonii</name>
    <name type="common">Commerson's wild potato</name>
    <name type="synonym">Commerson's nightshade</name>
    <dbReference type="NCBI Taxonomy" id="4109"/>
    <lineage>
        <taxon>Eukaryota</taxon>
        <taxon>Viridiplantae</taxon>
        <taxon>Streptophyta</taxon>
        <taxon>Embryophyta</taxon>
        <taxon>Tracheophyta</taxon>
        <taxon>Spermatophyta</taxon>
        <taxon>Magnoliopsida</taxon>
        <taxon>eudicotyledons</taxon>
        <taxon>Gunneridae</taxon>
        <taxon>Pentapetalae</taxon>
        <taxon>asterids</taxon>
        <taxon>lamiids</taxon>
        <taxon>Solanales</taxon>
        <taxon>Solanaceae</taxon>
        <taxon>Solanoideae</taxon>
        <taxon>Solaneae</taxon>
        <taxon>Solanum</taxon>
    </lineage>
</organism>
<evidence type="ECO:0000256" key="1">
    <source>
        <dbReference type="SAM" id="Phobius"/>
    </source>
</evidence>
<keyword evidence="1" id="KW-0812">Transmembrane</keyword>
<protein>
    <submittedName>
        <fullName evidence="2">Uncharacterized protein</fullName>
    </submittedName>
</protein>
<gene>
    <name evidence="2" type="ORF">H5410_017095</name>
</gene>
<keyword evidence="1" id="KW-1133">Transmembrane helix</keyword>
<keyword evidence="3" id="KW-1185">Reference proteome</keyword>
<sequence length="80" mass="9119">MQTGYIIKLYAELLVLLATVIGRGMFVVLPDSERLTSEVLTEARILLVENYFQTPSSAWVRLWPSRIFERASLTGLAQQF</sequence>
<proteinExistence type="predicted"/>
<keyword evidence="1" id="KW-0472">Membrane</keyword>
<feature type="transmembrane region" description="Helical" evidence="1">
    <location>
        <begin position="9"/>
        <end position="29"/>
    </location>
</feature>
<dbReference type="AlphaFoldDB" id="A0A9J5ZZJ1"/>
<evidence type="ECO:0000313" key="2">
    <source>
        <dbReference type="EMBL" id="KAG5617271.1"/>
    </source>
</evidence>
<dbReference type="Proteomes" id="UP000824120">
    <property type="component" value="Chromosome 3"/>
</dbReference>
<comment type="caution">
    <text evidence="2">The sequence shown here is derived from an EMBL/GenBank/DDBJ whole genome shotgun (WGS) entry which is preliminary data.</text>
</comment>
<reference evidence="2 3" key="1">
    <citation type="submission" date="2020-09" db="EMBL/GenBank/DDBJ databases">
        <title>De no assembly of potato wild relative species, Solanum commersonii.</title>
        <authorList>
            <person name="Cho K."/>
        </authorList>
    </citation>
    <scope>NUCLEOTIDE SEQUENCE [LARGE SCALE GENOMIC DNA]</scope>
    <source>
        <strain evidence="2">LZ3.2</strain>
        <tissue evidence="2">Leaf</tissue>
    </source>
</reference>
<dbReference type="EMBL" id="JACXVP010000003">
    <property type="protein sequence ID" value="KAG5617271.1"/>
    <property type="molecule type" value="Genomic_DNA"/>
</dbReference>